<dbReference type="Pfam" id="PF18962">
    <property type="entry name" value="Por_Secre_tail"/>
    <property type="match status" value="1"/>
</dbReference>
<comment type="caution">
    <text evidence="3">The sequence shown here is derived from an EMBL/GenBank/DDBJ whole genome shotgun (WGS) entry which is preliminary data.</text>
</comment>
<keyword evidence="4" id="KW-1185">Reference proteome</keyword>
<evidence type="ECO:0000313" key="3">
    <source>
        <dbReference type="EMBL" id="GER60201.1"/>
    </source>
</evidence>
<dbReference type="EMBL" id="BKCG01000006">
    <property type="protein sequence ID" value="GER60201.1"/>
    <property type="molecule type" value="Genomic_DNA"/>
</dbReference>
<dbReference type="AlphaFoldDB" id="A0A5J4J325"/>
<accession>A0A5J4J325</accession>
<sequence>MRNLILLIFIVIFSTTIKAQESDLVDTFWYLREISIDGTVITPPNNDELETPFLEFLSVTNGYTLVTCVCYCGATNFVQFGNDFIQFDGMSFLITDDCDMSENNIFQDIYFVEFFQSEMAAVSDPIGFDILTDSDGNKQLTLTNSNGDIAVYGDQLLGIDTATVNSFSIATNPVNETLRLILPDSMKKGTIKIYDLNGKLHFSATTSSLKFSTDVSSLNSGMYLVEVADGDRKSIKKFIKI</sequence>
<protein>
    <recommendedName>
        <fullName evidence="2">Secretion system C-terminal sorting domain-containing protein</fullName>
    </recommendedName>
</protein>
<dbReference type="OrthoDB" id="1433593at2"/>
<keyword evidence="1" id="KW-0732">Signal</keyword>
<name>A0A5J4J325_9FLAO</name>
<evidence type="ECO:0000313" key="4">
    <source>
        <dbReference type="Proteomes" id="UP000326509"/>
    </source>
</evidence>
<dbReference type="RefSeq" id="WP_151674640.1">
    <property type="nucleotide sequence ID" value="NZ_BKCG01000006.1"/>
</dbReference>
<feature type="domain" description="Secretion system C-terminal sorting" evidence="2">
    <location>
        <begin position="172"/>
        <end position="239"/>
    </location>
</feature>
<dbReference type="InterPro" id="IPR026444">
    <property type="entry name" value="Secre_tail"/>
</dbReference>
<organism evidence="3 4">
    <name type="scientific">Patiriisocius marinus</name>
    <dbReference type="NCBI Taxonomy" id="1397112"/>
    <lineage>
        <taxon>Bacteria</taxon>
        <taxon>Pseudomonadati</taxon>
        <taxon>Bacteroidota</taxon>
        <taxon>Flavobacteriia</taxon>
        <taxon>Flavobacteriales</taxon>
        <taxon>Flavobacteriaceae</taxon>
        <taxon>Patiriisocius</taxon>
    </lineage>
</organism>
<gene>
    <name evidence="3" type="ORF">ULMA_23090</name>
</gene>
<proteinExistence type="predicted"/>
<reference evidence="3 4" key="1">
    <citation type="submission" date="2019-08" db="EMBL/GenBank/DDBJ databases">
        <title>Draft genome sequence of Ulvibacter marinus type strain NBRC 109484.</title>
        <authorList>
            <person name="Kawano K."/>
            <person name="Ushijima N."/>
            <person name="Kihara M."/>
            <person name="Itoh H."/>
        </authorList>
    </citation>
    <scope>NUCLEOTIDE SEQUENCE [LARGE SCALE GENOMIC DNA]</scope>
    <source>
        <strain evidence="3 4">NBRC 109484</strain>
    </source>
</reference>
<evidence type="ECO:0000256" key="1">
    <source>
        <dbReference type="ARBA" id="ARBA00022729"/>
    </source>
</evidence>
<dbReference type="NCBIfam" id="TIGR04183">
    <property type="entry name" value="Por_Secre_tail"/>
    <property type="match status" value="1"/>
</dbReference>
<dbReference type="Proteomes" id="UP000326509">
    <property type="component" value="Unassembled WGS sequence"/>
</dbReference>
<evidence type="ECO:0000259" key="2">
    <source>
        <dbReference type="Pfam" id="PF18962"/>
    </source>
</evidence>